<evidence type="ECO:0000256" key="2">
    <source>
        <dbReference type="ARBA" id="ARBA00022692"/>
    </source>
</evidence>
<sequence>MTGPVAGRAAQPVAEAGAWWAVPAAPALLLGLAVLTVAAGAVLDARDAGRAVTPRTALRPLLDVAHALVRQPRRLPASDRLLWRLGVVTVPVSAVLAVLVVPFGGHAVADPSVGLVWFNAMEVLTWAGLWLAGWGPNAALSLVGGYRFLAQGLAYELPLMFALISAATGAGSLRTGAIVAAQQDLWFAVWMPVAFAVHLLGVLAFSFTGPFAYPTGRDLAGGVLGEVGGADRLLLRAGRRLWLAAGAAMAVPLFLGGGAGPGLPAWAWSLVKTLLVLAVLVAAERRLPVLRADRWVEFAWVVLLPLSVVQALVPALVVL</sequence>
<feature type="transmembrane region" description="Helical" evidence="6">
    <location>
        <begin position="295"/>
        <end position="317"/>
    </location>
</feature>
<dbReference type="PANTHER" id="PTHR11432">
    <property type="entry name" value="NADH DEHYDROGENASE SUBUNIT 1"/>
    <property type="match status" value="1"/>
</dbReference>
<dbReference type="AlphaFoldDB" id="A0A4Y3RA29"/>
<comment type="similarity">
    <text evidence="5">Belongs to the complex I subunit 1 family.</text>
</comment>
<dbReference type="GO" id="GO:0005886">
    <property type="term" value="C:plasma membrane"/>
    <property type="evidence" value="ECO:0007669"/>
    <property type="project" value="UniProtKB-SubCell"/>
</dbReference>
<organism evidence="7 8">
    <name type="scientific">Streptomyces cacaoi</name>
    <dbReference type="NCBI Taxonomy" id="1898"/>
    <lineage>
        <taxon>Bacteria</taxon>
        <taxon>Bacillati</taxon>
        <taxon>Actinomycetota</taxon>
        <taxon>Actinomycetes</taxon>
        <taxon>Kitasatosporales</taxon>
        <taxon>Streptomycetaceae</taxon>
        <taxon>Streptomyces</taxon>
    </lineage>
</organism>
<evidence type="ECO:0008006" key="9">
    <source>
        <dbReference type="Google" id="ProtNLM"/>
    </source>
</evidence>
<name>A0A4Y3RA29_STRCI</name>
<evidence type="ECO:0000256" key="5">
    <source>
        <dbReference type="RuleBase" id="RU000471"/>
    </source>
</evidence>
<dbReference type="EMBL" id="BJMM01000034">
    <property type="protein sequence ID" value="GEB52660.1"/>
    <property type="molecule type" value="Genomic_DNA"/>
</dbReference>
<reference evidence="7 8" key="1">
    <citation type="submission" date="2019-06" db="EMBL/GenBank/DDBJ databases">
        <title>Whole genome shotgun sequence of Streptomyces cacaoi subsp. cacaoi NBRC 12748.</title>
        <authorList>
            <person name="Hosoyama A."/>
            <person name="Uohara A."/>
            <person name="Ohji S."/>
            <person name="Ichikawa N."/>
        </authorList>
    </citation>
    <scope>NUCLEOTIDE SEQUENCE [LARGE SCALE GENOMIC DNA]</scope>
    <source>
        <strain evidence="7 8">NBRC 12748</strain>
    </source>
</reference>
<dbReference type="PANTHER" id="PTHR11432:SF3">
    <property type="entry name" value="NADH-UBIQUINONE OXIDOREDUCTASE CHAIN 1"/>
    <property type="match status" value="1"/>
</dbReference>
<dbReference type="GO" id="GO:0009060">
    <property type="term" value="P:aerobic respiration"/>
    <property type="evidence" value="ECO:0007669"/>
    <property type="project" value="TreeGrafter"/>
</dbReference>
<gene>
    <name evidence="7" type="ORF">SCA03_52110</name>
</gene>
<feature type="transmembrane region" description="Helical" evidence="6">
    <location>
        <begin position="20"/>
        <end position="43"/>
    </location>
</feature>
<feature type="transmembrane region" description="Helical" evidence="6">
    <location>
        <begin position="153"/>
        <end position="173"/>
    </location>
</feature>
<evidence type="ECO:0000256" key="4">
    <source>
        <dbReference type="ARBA" id="ARBA00023136"/>
    </source>
</evidence>
<dbReference type="Proteomes" id="UP000319210">
    <property type="component" value="Unassembled WGS sequence"/>
</dbReference>
<comment type="subcellular location">
    <subcellularLocation>
        <location evidence="5">Cell membrane</location>
        <topology evidence="5">Multi-pass membrane protein</topology>
    </subcellularLocation>
    <subcellularLocation>
        <location evidence="1">Membrane</location>
        <topology evidence="1">Multi-pass membrane protein</topology>
    </subcellularLocation>
</comment>
<feature type="transmembrane region" description="Helical" evidence="6">
    <location>
        <begin position="123"/>
        <end position="146"/>
    </location>
</feature>
<evidence type="ECO:0000256" key="1">
    <source>
        <dbReference type="ARBA" id="ARBA00004141"/>
    </source>
</evidence>
<keyword evidence="8" id="KW-1185">Reference proteome</keyword>
<feature type="transmembrane region" description="Helical" evidence="6">
    <location>
        <begin position="81"/>
        <end position="103"/>
    </location>
</feature>
<protein>
    <recommendedName>
        <fullName evidence="9">NADH-quinone oxidoreductase subunit H</fullName>
    </recommendedName>
</protein>
<comment type="caution">
    <text evidence="7">The sequence shown here is derived from an EMBL/GenBank/DDBJ whole genome shotgun (WGS) entry which is preliminary data.</text>
</comment>
<feature type="transmembrane region" description="Helical" evidence="6">
    <location>
        <begin position="265"/>
        <end position="283"/>
    </location>
</feature>
<evidence type="ECO:0000256" key="3">
    <source>
        <dbReference type="ARBA" id="ARBA00022989"/>
    </source>
</evidence>
<dbReference type="GO" id="GO:0003954">
    <property type="term" value="F:NADH dehydrogenase activity"/>
    <property type="evidence" value="ECO:0007669"/>
    <property type="project" value="TreeGrafter"/>
</dbReference>
<accession>A0A4Y3RA29</accession>
<keyword evidence="4 6" id="KW-0472">Membrane</keyword>
<feature type="transmembrane region" description="Helical" evidence="6">
    <location>
        <begin position="185"/>
        <end position="207"/>
    </location>
</feature>
<evidence type="ECO:0000313" key="7">
    <source>
        <dbReference type="EMBL" id="GEB52660.1"/>
    </source>
</evidence>
<proteinExistence type="inferred from homology"/>
<keyword evidence="2 5" id="KW-0812">Transmembrane</keyword>
<evidence type="ECO:0000313" key="8">
    <source>
        <dbReference type="Proteomes" id="UP000319210"/>
    </source>
</evidence>
<feature type="transmembrane region" description="Helical" evidence="6">
    <location>
        <begin position="241"/>
        <end position="259"/>
    </location>
</feature>
<dbReference type="Pfam" id="PF00146">
    <property type="entry name" value="NADHdh"/>
    <property type="match status" value="1"/>
</dbReference>
<dbReference type="InterPro" id="IPR001694">
    <property type="entry name" value="NADH_UbQ_OxRdtase_su1/FPO"/>
</dbReference>
<keyword evidence="5" id="KW-0520">NAD</keyword>
<evidence type="ECO:0000256" key="6">
    <source>
        <dbReference type="SAM" id="Phobius"/>
    </source>
</evidence>
<keyword evidence="3 6" id="KW-1133">Transmembrane helix</keyword>